<accession>A0ABV9BKU9</accession>
<organism evidence="1 2">
    <name type="scientific">Streptomyces ehimensis</name>
    <dbReference type="NCBI Taxonomy" id="68195"/>
    <lineage>
        <taxon>Bacteria</taxon>
        <taxon>Bacillati</taxon>
        <taxon>Actinomycetota</taxon>
        <taxon>Actinomycetes</taxon>
        <taxon>Kitasatosporales</taxon>
        <taxon>Streptomycetaceae</taxon>
        <taxon>Streptomyces</taxon>
    </lineage>
</organism>
<dbReference type="Proteomes" id="UP001595990">
    <property type="component" value="Unassembled WGS sequence"/>
</dbReference>
<dbReference type="RefSeq" id="WP_358239084.1">
    <property type="nucleotide sequence ID" value="NZ_JBHSFS010000007.1"/>
</dbReference>
<sequence>MPRDDLIRLVEVVMAGDGSEAGHDALVEVLERSVRHPRVLDLIYHSDPPLTAEEVVDAAFSYQPFAL</sequence>
<keyword evidence="2" id="KW-1185">Reference proteome</keyword>
<name>A0ABV9BKU9_9ACTN</name>
<comment type="caution">
    <text evidence="1">The sequence shown here is derived from an EMBL/GenBank/DDBJ whole genome shotgun (WGS) entry which is preliminary data.</text>
</comment>
<dbReference type="EMBL" id="JBHSFS010000007">
    <property type="protein sequence ID" value="MFC4514657.1"/>
    <property type="molecule type" value="Genomic_DNA"/>
</dbReference>
<evidence type="ECO:0000313" key="1">
    <source>
        <dbReference type="EMBL" id="MFC4514657.1"/>
    </source>
</evidence>
<reference evidence="2" key="1">
    <citation type="journal article" date="2019" name="Int. J. Syst. Evol. Microbiol.">
        <title>The Global Catalogue of Microorganisms (GCM) 10K type strain sequencing project: providing services to taxonomists for standard genome sequencing and annotation.</title>
        <authorList>
            <consortium name="The Broad Institute Genomics Platform"/>
            <consortium name="The Broad Institute Genome Sequencing Center for Infectious Disease"/>
            <person name="Wu L."/>
            <person name="Ma J."/>
        </authorList>
    </citation>
    <scope>NUCLEOTIDE SEQUENCE [LARGE SCALE GENOMIC DNA]</scope>
    <source>
        <strain evidence="2">CECT 8064</strain>
    </source>
</reference>
<dbReference type="Gene3D" id="1.10.1200.20">
    <property type="entry name" value="Colicin E immunity protein"/>
    <property type="match status" value="1"/>
</dbReference>
<protein>
    <recommendedName>
        <fullName evidence="3">E9imm peptide</fullName>
    </recommendedName>
</protein>
<evidence type="ECO:0000313" key="2">
    <source>
        <dbReference type="Proteomes" id="UP001595990"/>
    </source>
</evidence>
<dbReference type="InterPro" id="IPR035900">
    <property type="entry name" value="Colicin_E_sf"/>
</dbReference>
<evidence type="ECO:0008006" key="3">
    <source>
        <dbReference type="Google" id="ProtNLM"/>
    </source>
</evidence>
<gene>
    <name evidence="1" type="ORF">ACFPEN_17120</name>
</gene>
<proteinExistence type="predicted"/>